<dbReference type="SUPFAM" id="SSF47661">
    <property type="entry name" value="t-snare proteins"/>
    <property type="match status" value="1"/>
</dbReference>
<proteinExistence type="inferred from homology"/>
<dbReference type="Gene3D" id="3.30.710.10">
    <property type="entry name" value="Potassium Channel Kv1.1, Chain A"/>
    <property type="match status" value="1"/>
</dbReference>
<dbReference type="Gene3D" id="1.20.58.70">
    <property type="match status" value="1"/>
</dbReference>
<comment type="caution">
    <text evidence="4">The sequence shown here is derived from an EMBL/GenBank/DDBJ whole genome shotgun (WGS) entry which is preliminary data.</text>
</comment>
<dbReference type="InterPro" id="IPR006011">
    <property type="entry name" value="Syntaxin_N"/>
</dbReference>
<dbReference type="CDD" id="cd00179">
    <property type="entry name" value="SynN"/>
    <property type="match status" value="1"/>
</dbReference>
<dbReference type="GO" id="GO:0008021">
    <property type="term" value="C:synaptic vesicle"/>
    <property type="evidence" value="ECO:0007669"/>
    <property type="project" value="TreeGrafter"/>
</dbReference>
<dbReference type="PANTHER" id="PTHR19957">
    <property type="entry name" value="SYNTAXIN"/>
    <property type="match status" value="1"/>
</dbReference>
<dbReference type="Pfam" id="PF00804">
    <property type="entry name" value="Syntaxin"/>
    <property type="match status" value="1"/>
</dbReference>
<evidence type="ECO:0000313" key="4">
    <source>
        <dbReference type="EMBL" id="KAK1792951.1"/>
    </source>
</evidence>
<dbReference type="InterPro" id="IPR000727">
    <property type="entry name" value="T_SNARE_dom"/>
</dbReference>
<gene>
    <name evidence="4" type="ORF">P4O66_001676</name>
</gene>
<dbReference type="SUPFAM" id="SSF54695">
    <property type="entry name" value="POZ domain"/>
    <property type="match status" value="1"/>
</dbReference>
<name>A0AAD8Z5P4_9TELE</name>
<dbReference type="Proteomes" id="UP001239994">
    <property type="component" value="Unassembled WGS sequence"/>
</dbReference>
<evidence type="ECO:0000313" key="5">
    <source>
        <dbReference type="Proteomes" id="UP001239994"/>
    </source>
</evidence>
<reference evidence="4" key="1">
    <citation type="submission" date="2023-03" db="EMBL/GenBank/DDBJ databases">
        <title>Electrophorus voltai genome.</title>
        <authorList>
            <person name="Bian C."/>
        </authorList>
    </citation>
    <scope>NUCLEOTIDE SEQUENCE</scope>
    <source>
        <strain evidence="4">CB-2022</strain>
        <tissue evidence="4">Muscle</tissue>
    </source>
</reference>
<comment type="similarity">
    <text evidence="1">Belongs to the syntaxin family.</text>
</comment>
<dbReference type="GO" id="GO:0048278">
    <property type="term" value="P:vesicle docking"/>
    <property type="evidence" value="ECO:0007669"/>
    <property type="project" value="TreeGrafter"/>
</dbReference>
<organism evidence="4 5">
    <name type="scientific">Electrophorus voltai</name>
    <dbReference type="NCBI Taxonomy" id="2609070"/>
    <lineage>
        <taxon>Eukaryota</taxon>
        <taxon>Metazoa</taxon>
        <taxon>Chordata</taxon>
        <taxon>Craniata</taxon>
        <taxon>Vertebrata</taxon>
        <taxon>Euteleostomi</taxon>
        <taxon>Actinopterygii</taxon>
        <taxon>Neopterygii</taxon>
        <taxon>Teleostei</taxon>
        <taxon>Ostariophysi</taxon>
        <taxon>Gymnotiformes</taxon>
        <taxon>Gymnotoidei</taxon>
        <taxon>Gymnotidae</taxon>
        <taxon>Electrophorus</taxon>
    </lineage>
</organism>
<evidence type="ECO:0000256" key="2">
    <source>
        <dbReference type="ARBA" id="ARBA00023054"/>
    </source>
</evidence>
<dbReference type="GO" id="GO:0031201">
    <property type="term" value="C:SNARE complex"/>
    <property type="evidence" value="ECO:0007669"/>
    <property type="project" value="TreeGrafter"/>
</dbReference>
<dbReference type="Pfam" id="PF00651">
    <property type="entry name" value="BTB"/>
    <property type="match status" value="1"/>
</dbReference>
<dbReference type="FunFam" id="1.20.58.70:FF:000042">
    <property type="entry name" value="Syntaxin 11b, tandem duplicate 2"/>
    <property type="match status" value="1"/>
</dbReference>
<feature type="domain" description="T-SNARE coiled-coil homology" evidence="3">
    <location>
        <begin position="210"/>
        <end position="247"/>
    </location>
</feature>
<dbReference type="AlphaFoldDB" id="A0AAD8Z5P4"/>
<keyword evidence="2" id="KW-0175">Coiled coil</keyword>
<dbReference type="GO" id="GO:0031629">
    <property type="term" value="P:synaptic vesicle fusion to presynaptic active zone membrane"/>
    <property type="evidence" value="ECO:0007669"/>
    <property type="project" value="TreeGrafter"/>
</dbReference>
<dbReference type="PANTHER" id="PTHR19957:SF30">
    <property type="entry name" value="SYNTAXIN-11"/>
    <property type="match status" value="1"/>
</dbReference>
<keyword evidence="5" id="KW-1185">Reference proteome</keyword>
<dbReference type="SMART" id="SM00503">
    <property type="entry name" value="SynN"/>
    <property type="match status" value="1"/>
</dbReference>
<dbReference type="GO" id="GO:0005484">
    <property type="term" value="F:SNAP receptor activity"/>
    <property type="evidence" value="ECO:0007669"/>
    <property type="project" value="TreeGrafter"/>
</dbReference>
<evidence type="ECO:0000259" key="3">
    <source>
        <dbReference type="PROSITE" id="PS50192"/>
    </source>
</evidence>
<accession>A0AAD8Z5P4</accession>
<protein>
    <recommendedName>
        <fullName evidence="3">t-SNARE coiled-coil homology domain-containing protein</fullName>
    </recommendedName>
</protein>
<evidence type="ECO:0000256" key="1">
    <source>
        <dbReference type="ARBA" id="ARBA00009063"/>
    </source>
</evidence>
<sequence length="359" mass="41343">MKDRLCDLSDAVLRVPQEEAATENGEHADSSELMHQHVVVFEGEDVMDSVFREAQAMHKKIAHLRVEVKRLGKQNTRFLTSVRRISSIKRDSSAIARSIKADGEKLYARLQQMDALCRELEEKHGPQSTLARMAHSQYVSLTGAFHQAMSEYNEAEMAQRENCKTRIQRQAEIMGKEVTGDQIEEMVETGKWNMFSDDLVADGRTFRSVLNEIENRHKELLELESRIRDIHDLFFQLALLVEEQGAMCKKYLKGTVSEQYKKPLFSIRTLFTSDWSPPETFTYNITGVSPDMMRLLVDYAYIHSVLVNEDNVEELLVAANQFFFLGVVHTCCQFLEAQLDLENNIGFWKLANLYSCWDL</sequence>
<dbReference type="GO" id="GO:0006886">
    <property type="term" value="P:intracellular protein transport"/>
    <property type="evidence" value="ECO:0007669"/>
    <property type="project" value="TreeGrafter"/>
</dbReference>
<dbReference type="InterPro" id="IPR045242">
    <property type="entry name" value="Syntaxin"/>
</dbReference>
<dbReference type="GO" id="GO:0000149">
    <property type="term" value="F:SNARE binding"/>
    <property type="evidence" value="ECO:0007669"/>
    <property type="project" value="TreeGrafter"/>
</dbReference>
<dbReference type="PROSITE" id="PS50192">
    <property type="entry name" value="T_SNARE"/>
    <property type="match status" value="1"/>
</dbReference>
<dbReference type="InterPro" id="IPR010989">
    <property type="entry name" value="SNARE"/>
</dbReference>
<dbReference type="InterPro" id="IPR000210">
    <property type="entry name" value="BTB/POZ_dom"/>
</dbReference>
<dbReference type="GO" id="GO:0048787">
    <property type="term" value="C:presynaptic active zone membrane"/>
    <property type="evidence" value="ECO:0007669"/>
    <property type="project" value="TreeGrafter"/>
</dbReference>
<dbReference type="EMBL" id="JAROKS010000018">
    <property type="protein sequence ID" value="KAK1792951.1"/>
    <property type="molecule type" value="Genomic_DNA"/>
</dbReference>
<dbReference type="InterPro" id="IPR011333">
    <property type="entry name" value="SKP1/BTB/POZ_sf"/>
</dbReference>